<evidence type="ECO:0000313" key="1">
    <source>
        <dbReference type="EMBL" id="TGE21802.1"/>
    </source>
</evidence>
<name>A0A4Z0PZA7_9BACT</name>
<dbReference type="Proteomes" id="UP000297549">
    <property type="component" value="Unassembled WGS sequence"/>
</dbReference>
<dbReference type="AlphaFoldDB" id="A0A4Z0PZA7"/>
<protein>
    <submittedName>
        <fullName evidence="1">Uncharacterized protein</fullName>
    </submittedName>
</protein>
<comment type="caution">
    <text evidence="1">The sequence shown here is derived from an EMBL/GenBank/DDBJ whole genome shotgun (WGS) entry which is preliminary data.</text>
</comment>
<sequence length="228" mass="25314">MLTPTPTASAKPRKTPLLPDSDQQLAELAVFAADHWLDESWLTLRFVKAAEFRTQAQAYQAAVASRQQAGSTRPIGADDLLTLDAQIDENLYRVKNRLIDKYDKKSAPAHYPALGIGKFHGSYILDRERTRRIGALQTLLAGLKAEKIDDGDYGTAFWQPIATRYAELVNQLTLTDSSVATAVATKDSMRSYVTTVLSSLAKALDANYPAKKEYKAQLLAWGFQRKSY</sequence>
<gene>
    <name evidence="1" type="ORF">E5K00_16175</name>
</gene>
<dbReference type="EMBL" id="SRLC01000002">
    <property type="protein sequence ID" value="TGE21802.1"/>
    <property type="molecule type" value="Genomic_DNA"/>
</dbReference>
<keyword evidence="2" id="KW-1185">Reference proteome</keyword>
<dbReference type="OrthoDB" id="880376at2"/>
<accession>A0A4Z0PZA7</accession>
<organism evidence="1 2">
    <name type="scientific">Hymenobacter aquaticus</name>
    <dbReference type="NCBI Taxonomy" id="1867101"/>
    <lineage>
        <taxon>Bacteria</taxon>
        <taxon>Pseudomonadati</taxon>
        <taxon>Bacteroidota</taxon>
        <taxon>Cytophagia</taxon>
        <taxon>Cytophagales</taxon>
        <taxon>Hymenobacteraceae</taxon>
        <taxon>Hymenobacter</taxon>
    </lineage>
</organism>
<reference evidence="1 2" key="1">
    <citation type="submission" date="2019-04" db="EMBL/GenBank/DDBJ databases">
        <authorList>
            <person name="Feng G."/>
            <person name="Zhang J."/>
            <person name="Zhu H."/>
        </authorList>
    </citation>
    <scope>NUCLEOTIDE SEQUENCE [LARGE SCALE GENOMIC DNA]</scope>
    <source>
        <strain evidence="1 2">JCM 31653</strain>
    </source>
</reference>
<evidence type="ECO:0000313" key="2">
    <source>
        <dbReference type="Proteomes" id="UP000297549"/>
    </source>
</evidence>
<proteinExistence type="predicted"/>
<dbReference type="RefSeq" id="WP_135464348.1">
    <property type="nucleotide sequence ID" value="NZ_SRLC01000002.1"/>
</dbReference>